<feature type="transmembrane region" description="Helical" evidence="1">
    <location>
        <begin position="228"/>
        <end position="254"/>
    </location>
</feature>
<protein>
    <recommendedName>
        <fullName evidence="4">ABC-2 family transporter</fullName>
    </recommendedName>
</protein>
<accession>A0A4R1QCW0</accession>
<keyword evidence="1" id="KW-1133">Transmembrane helix</keyword>
<keyword evidence="3" id="KW-1185">Reference proteome</keyword>
<evidence type="ECO:0000313" key="2">
    <source>
        <dbReference type="EMBL" id="TCL47051.1"/>
    </source>
</evidence>
<keyword evidence="1" id="KW-0472">Membrane</keyword>
<feature type="transmembrane region" description="Helical" evidence="1">
    <location>
        <begin position="282"/>
        <end position="307"/>
    </location>
</feature>
<feature type="transmembrane region" description="Helical" evidence="1">
    <location>
        <begin position="314"/>
        <end position="337"/>
    </location>
</feature>
<sequence length="379" mass="44697">MRIILYELKKIFQLKMVCLLFIISFIFYQLFINFYFEHFLNGRPALDLYRINMEMIEQYGYKMNQEEFEHFKKVYEKEKAAADAYLQARQEYVEAGLDTYEKFRTADTEKQEIRELVDQIIFVDEVDLFWELLARETLIKYYENRNSLFSIVEDHPLTAEQKERIKDTITSGNIMSAEAFENYNNLIRYVAILIVISIMFMISPIFLQDRRNHVVFLQYSNKTGRKIFNLKLQTALIAAGFITTIQLGLFFILYRGNKVGMFLNANINSVFTHEVFWFELTFLQYILLTIVSVYLLAFALTIIVAVLSNRAPNYISMVGFQVPLAILLFAVVIDYLVVRITKIGLPIYFLPSAYVLLILIGSFIYFWSVKREKKVDLLH</sequence>
<feature type="transmembrane region" description="Helical" evidence="1">
    <location>
        <begin position="186"/>
        <end position="207"/>
    </location>
</feature>
<organism evidence="2 3">
    <name type="scientific">Thermolongibacillus altinsuensis</name>
    <dbReference type="NCBI Taxonomy" id="575256"/>
    <lineage>
        <taxon>Bacteria</taxon>
        <taxon>Bacillati</taxon>
        <taxon>Bacillota</taxon>
        <taxon>Bacilli</taxon>
        <taxon>Bacillales</taxon>
        <taxon>Anoxybacillaceae</taxon>
        <taxon>Thermolongibacillus</taxon>
    </lineage>
</organism>
<dbReference type="Proteomes" id="UP000295658">
    <property type="component" value="Unassembled WGS sequence"/>
</dbReference>
<evidence type="ECO:0008006" key="4">
    <source>
        <dbReference type="Google" id="ProtNLM"/>
    </source>
</evidence>
<dbReference type="RefSeq" id="WP_132949128.1">
    <property type="nucleotide sequence ID" value="NZ_SLUL01000013.1"/>
</dbReference>
<keyword evidence="1" id="KW-0812">Transmembrane</keyword>
<dbReference type="AlphaFoldDB" id="A0A4R1QCW0"/>
<feature type="transmembrane region" description="Helical" evidence="1">
    <location>
        <begin position="343"/>
        <end position="367"/>
    </location>
</feature>
<name>A0A4R1QCW0_9BACL</name>
<evidence type="ECO:0000313" key="3">
    <source>
        <dbReference type="Proteomes" id="UP000295658"/>
    </source>
</evidence>
<dbReference type="OrthoDB" id="2199615at2"/>
<comment type="caution">
    <text evidence="2">The sequence shown here is derived from an EMBL/GenBank/DDBJ whole genome shotgun (WGS) entry which is preliminary data.</text>
</comment>
<gene>
    <name evidence="2" type="ORF">EDD69_11357</name>
</gene>
<reference evidence="2 3" key="1">
    <citation type="submission" date="2019-03" db="EMBL/GenBank/DDBJ databases">
        <title>Genomic Encyclopedia of Type Strains, Phase IV (KMG-IV): sequencing the most valuable type-strain genomes for metagenomic binning, comparative biology and taxonomic classification.</title>
        <authorList>
            <person name="Goeker M."/>
        </authorList>
    </citation>
    <scope>NUCLEOTIDE SEQUENCE [LARGE SCALE GENOMIC DNA]</scope>
    <source>
        <strain evidence="2 3">DSM 24979</strain>
    </source>
</reference>
<proteinExistence type="predicted"/>
<dbReference type="EMBL" id="SLUL01000013">
    <property type="protein sequence ID" value="TCL47051.1"/>
    <property type="molecule type" value="Genomic_DNA"/>
</dbReference>
<evidence type="ECO:0000256" key="1">
    <source>
        <dbReference type="SAM" id="Phobius"/>
    </source>
</evidence>
<feature type="transmembrane region" description="Helical" evidence="1">
    <location>
        <begin position="12"/>
        <end position="36"/>
    </location>
</feature>